<dbReference type="EMBL" id="JAKOGI010004221">
    <property type="protein sequence ID" value="KAJ8419876.1"/>
    <property type="molecule type" value="Genomic_DNA"/>
</dbReference>
<comment type="caution">
    <text evidence="1">The sequence shown here is derived from an EMBL/GenBank/DDBJ whole genome shotgun (WGS) entry which is preliminary data.</text>
</comment>
<dbReference type="AlphaFoldDB" id="A0A9Q1GGB7"/>
<accession>A0A9Q1GGB7</accession>
<dbReference type="Proteomes" id="UP001153076">
    <property type="component" value="Unassembled WGS sequence"/>
</dbReference>
<gene>
    <name evidence="1" type="ORF">Cgig2_004415</name>
</gene>
<evidence type="ECO:0000313" key="2">
    <source>
        <dbReference type="Proteomes" id="UP001153076"/>
    </source>
</evidence>
<protein>
    <submittedName>
        <fullName evidence="1">Uncharacterized protein</fullName>
    </submittedName>
</protein>
<reference evidence="1" key="1">
    <citation type="submission" date="2022-04" db="EMBL/GenBank/DDBJ databases">
        <title>Carnegiea gigantea Genome sequencing and assembly v2.</title>
        <authorList>
            <person name="Copetti D."/>
            <person name="Sanderson M.J."/>
            <person name="Burquez A."/>
            <person name="Wojciechowski M.F."/>
        </authorList>
    </citation>
    <scope>NUCLEOTIDE SEQUENCE</scope>
    <source>
        <strain evidence="1">SGP5-SGP5p</strain>
        <tissue evidence="1">Aerial part</tissue>
    </source>
</reference>
<organism evidence="1 2">
    <name type="scientific">Carnegiea gigantea</name>
    <dbReference type="NCBI Taxonomy" id="171969"/>
    <lineage>
        <taxon>Eukaryota</taxon>
        <taxon>Viridiplantae</taxon>
        <taxon>Streptophyta</taxon>
        <taxon>Embryophyta</taxon>
        <taxon>Tracheophyta</taxon>
        <taxon>Spermatophyta</taxon>
        <taxon>Magnoliopsida</taxon>
        <taxon>eudicotyledons</taxon>
        <taxon>Gunneridae</taxon>
        <taxon>Pentapetalae</taxon>
        <taxon>Caryophyllales</taxon>
        <taxon>Cactineae</taxon>
        <taxon>Cactaceae</taxon>
        <taxon>Cactoideae</taxon>
        <taxon>Echinocereeae</taxon>
        <taxon>Carnegiea</taxon>
    </lineage>
</organism>
<name>A0A9Q1GGB7_9CARY</name>
<proteinExistence type="predicted"/>
<evidence type="ECO:0000313" key="1">
    <source>
        <dbReference type="EMBL" id="KAJ8419876.1"/>
    </source>
</evidence>
<keyword evidence="2" id="KW-1185">Reference proteome</keyword>
<sequence length="216" mass="24843">MDLLWSVGNKQLDSPNGQDFLKKLFMIAREDLTRVQQKLIIDPTNQISLQREDIQRNHYIAVMILVPSLVKQQSKADWIKFGDDYSRLATCIYTLQDNSGTQVEAFEEVAKVMSSFYSKLLGKKMIMRNNVNPEHKLPTKATLQRFNNIIIMTDSKYALCQSANEDEDHMVFDCSAAKEVSVKVLNWWKMKINLHSSKECILSLLKLKGSAKKCHL</sequence>